<evidence type="ECO:0000313" key="3">
    <source>
        <dbReference type="EMBL" id="TDA38981.1"/>
    </source>
</evidence>
<accession>A0A520KEZ1</accession>
<reference evidence="2 4" key="2">
    <citation type="journal article" date="2019" name="Nat. Microbiol.">
        <title>Wide diversity of methane and short-chain alkane metabolisms in uncultured archaea.</title>
        <authorList>
            <person name="Borrel G."/>
            <person name="Adam P.S."/>
            <person name="McKay L.J."/>
            <person name="Chen L.X."/>
            <person name="Sierra-Garcia I.N."/>
            <person name="Sieber C.M."/>
            <person name="Letourneur Q."/>
            <person name="Ghozlane A."/>
            <person name="Andersen G.L."/>
            <person name="Li W.J."/>
            <person name="Hallam S.J."/>
            <person name="Muyzer G."/>
            <person name="de Oliveira V.M."/>
            <person name="Inskeep W.P."/>
            <person name="Banfield J.F."/>
            <person name="Gribaldo S."/>
        </authorList>
    </citation>
    <scope>NUCLEOTIDE SEQUENCE [LARGE SCALE GENOMIC DNA]</scope>
    <source>
        <strain evidence="2">Verst-YHS</strain>
    </source>
</reference>
<dbReference type="SUPFAM" id="SSF49299">
    <property type="entry name" value="PKD domain"/>
    <property type="match status" value="2"/>
</dbReference>
<proteinExistence type="predicted"/>
<dbReference type="Pfam" id="PF18911">
    <property type="entry name" value="PKD_4"/>
    <property type="match status" value="1"/>
</dbReference>
<dbReference type="EMBL" id="RXIH01000033">
    <property type="protein sequence ID" value="RZN55881.1"/>
    <property type="molecule type" value="Genomic_DNA"/>
</dbReference>
<dbReference type="PROSITE" id="PS50093">
    <property type="entry name" value="PKD"/>
    <property type="match status" value="1"/>
</dbReference>
<dbReference type="InterPro" id="IPR000601">
    <property type="entry name" value="PKD_dom"/>
</dbReference>
<dbReference type="EMBL" id="QNVI01000040">
    <property type="protein sequence ID" value="TDA38981.1"/>
    <property type="molecule type" value="Genomic_DNA"/>
</dbReference>
<dbReference type="AlphaFoldDB" id="A0A520KEZ1"/>
<dbReference type="Pfam" id="PF18998">
    <property type="entry name" value="Flg_new_2"/>
    <property type="match status" value="2"/>
</dbReference>
<organism evidence="2 4">
    <name type="scientific">Thermoproteota archaeon</name>
    <dbReference type="NCBI Taxonomy" id="2056631"/>
    <lineage>
        <taxon>Archaea</taxon>
        <taxon>Thermoproteota</taxon>
    </lineage>
</organism>
<name>A0A520KEZ1_9CREN</name>
<evidence type="ECO:0000259" key="1">
    <source>
        <dbReference type="PROSITE" id="PS50093"/>
    </source>
</evidence>
<reference evidence="3 5" key="1">
    <citation type="journal article" date="2019" name="Nat. Microbiol.">
        <title>Expanding anaerobic alkane metabolism in the domain of Archaea.</title>
        <authorList>
            <person name="Wang Y."/>
            <person name="Wegener G."/>
            <person name="Hou J."/>
            <person name="Wang F."/>
            <person name="Xiao X."/>
        </authorList>
    </citation>
    <scope>NUCLEOTIDE SEQUENCE [LARGE SCALE GENOMIC DNA]</scope>
    <source>
        <strain evidence="3">WYZ-LMO11</strain>
    </source>
</reference>
<feature type="domain" description="PKD" evidence="1">
    <location>
        <begin position="361"/>
        <end position="440"/>
    </location>
</feature>
<dbReference type="InterPro" id="IPR022409">
    <property type="entry name" value="PKD/Chitinase_dom"/>
</dbReference>
<dbReference type="CDD" id="cd00146">
    <property type="entry name" value="PKD"/>
    <property type="match status" value="1"/>
</dbReference>
<dbReference type="InterPro" id="IPR044060">
    <property type="entry name" value="Bacterial_rp_domain"/>
</dbReference>
<comment type="caution">
    <text evidence="2">The sequence shown here is derived from an EMBL/GenBank/DDBJ whole genome shotgun (WGS) entry which is preliminary data.</text>
</comment>
<dbReference type="SMART" id="SM00089">
    <property type="entry name" value="PKD"/>
    <property type="match status" value="1"/>
</dbReference>
<gene>
    <name evidence="3" type="ORF">DSO09_02855</name>
    <name evidence="2" type="ORF">EF809_04120</name>
</gene>
<dbReference type="Proteomes" id="UP000317265">
    <property type="component" value="Unassembled WGS sequence"/>
</dbReference>
<sequence length="1277" mass="145796">MKRYYYLLFLIIPIFCINQVSAYSFQQIIPSSQFSFQYYYSPAGSDPGQQEGFYENHPIRYNSVEWNPETGIIHCQAYVEVPKGVSQAYRPNVNITSVISYNGSFSNPFSYIKIKPNININVISLHKPPSDMGFVNYSYYINDIKLSGNKEFSIDIAYFYVIADYWYSNNEVIHDYASIDIEFSIKNVELNFYCPQLDINAFPTNAWKGQNVQFIAIIKDGVPPYNIQWYFDEQYNYTEVVYGNIGDILTSYTYFAFQNPGLHNVTCKVIDSMGINDAKWILVNVSSVYLNIETTLGGTTNPSPGLHEYSIGEKVNVYAYPSSGYALDKWELDGITLNSNNPISIIMNSNHTLKAIFTQELTVNAYSNVTYGEAPLPVQFYCIASGGNPPYSFLWNFGDMGISNEQNPIHVYSQPGKYNVVVTVSDSMGRKGYAYINIYVNSSIDFIIYKSNDIFIKPGELGTSIIYVNSNQIIPIQLSIEWIEKLPINSCISIIPQSVITNGSSLLTFLAGDSIGIYTCRVIGRSGNLSHYVDVYINITQQIYYLNIESSEGGITNPTQGLYAYPAGTIVTISAIPNSDYLFDKWQLNGNDYSSNDIISITMNSNYTLKAVFKKKLQYQSSIIFDIRYPWYGSWMQGDYSEYGLIYFNNSIIAPSSPYTLKLMIPNVENVPIYFDPMNLQGKLLSQWGGESKVKIYSAYYIIGNNEFSISSIMYPSYYEAILIPSQTHILRLNIKLIDFPVNITSNRNWGYIIVESNSPSWFIYNYSNGFGVYYVDYSYNIKIKAYPYAGYYFDKIVINPNSQDEKILYDNIVTIENITKPYNVIVYFSANPPTSKLIIKVEGNGTTIPAPGIYEVPRYSYQSIIAYTNDPNYYFSNWIIDGKRVVDDSKINIYMDSDHEVTAIFDTDIIENIGPASLKDGRMLKRVILYENIGINVTVRIPGISSPTQVNITAWLDPLGVLWWDKNSCTFKSSIYKFTKIVTTDSSGYISILFGSLDDVFYSTNRNASIGSKYFAYAEIRVSDKVYYYNSTWKIDNIMATTEFDYNLTGINATFKFRYLSDGSLVKGREGFYSATLDGIYEIWNGSLLRERFSSPCDENGFSYLWIPYSWLNNSILRAEIPINIYSYENSSLYPITYAIRNNITYTVIAPMFYFINSDFIVLEPFDWGDRNKLSPIEGSYAYIYSNDINNGTIFGPSKSILLYRSHDKIYMNFSINSSFLLLPIRDQIKIPMDLAQIKGILINISNMKNIWLQIIPGHSVNILYNPIKEGRKFIR</sequence>
<dbReference type="Proteomes" id="UP000316080">
    <property type="component" value="Unassembled WGS sequence"/>
</dbReference>
<dbReference type="Gene3D" id="2.60.40.10">
    <property type="entry name" value="Immunoglobulins"/>
    <property type="match status" value="1"/>
</dbReference>
<dbReference type="InterPro" id="IPR035986">
    <property type="entry name" value="PKD_dom_sf"/>
</dbReference>
<evidence type="ECO:0000313" key="4">
    <source>
        <dbReference type="Proteomes" id="UP000316080"/>
    </source>
</evidence>
<evidence type="ECO:0000313" key="5">
    <source>
        <dbReference type="Proteomes" id="UP000317265"/>
    </source>
</evidence>
<protein>
    <submittedName>
        <fullName evidence="2">PKD domain-containing protein</fullName>
    </submittedName>
</protein>
<evidence type="ECO:0000313" key="2">
    <source>
        <dbReference type="EMBL" id="RZN55881.1"/>
    </source>
</evidence>
<dbReference type="InterPro" id="IPR013783">
    <property type="entry name" value="Ig-like_fold"/>
</dbReference>